<proteinExistence type="predicted"/>
<protein>
    <submittedName>
        <fullName evidence="1">Uncharacterized protein</fullName>
    </submittedName>
</protein>
<comment type="caution">
    <text evidence="1">The sequence shown here is derived from an EMBL/GenBank/DDBJ whole genome shotgun (WGS) entry which is preliminary data.</text>
</comment>
<dbReference type="Proteomes" id="UP000054537">
    <property type="component" value="Unassembled WGS sequence"/>
</dbReference>
<dbReference type="AlphaFoldDB" id="A0A0A6XGF8"/>
<dbReference type="RefSeq" id="WP_043521619.1">
    <property type="nucleotide sequence ID" value="NZ_BAABKU010000053.1"/>
</dbReference>
<gene>
    <name evidence="1" type="ORF">MB27_00710</name>
</gene>
<evidence type="ECO:0000313" key="2">
    <source>
        <dbReference type="Proteomes" id="UP000054537"/>
    </source>
</evidence>
<evidence type="ECO:0000313" key="1">
    <source>
        <dbReference type="EMBL" id="KHD79182.1"/>
    </source>
</evidence>
<accession>A0A0A6XGF8</accession>
<keyword evidence="2" id="KW-1185">Reference proteome</keyword>
<reference evidence="1 2" key="1">
    <citation type="submission" date="2014-10" db="EMBL/GenBank/DDBJ databases">
        <title>Draft genome sequence of Actinoplanes utahensis NRRL 12052.</title>
        <authorList>
            <person name="Velasco-Bucheli B."/>
            <person name="del Cerro C."/>
            <person name="Hormigo D."/>
            <person name="Garcia J.L."/>
            <person name="Acebal C."/>
            <person name="Arroyo M."/>
            <person name="de la Mata I."/>
        </authorList>
    </citation>
    <scope>NUCLEOTIDE SEQUENCE [LARGE SCALE GENOMIC DNA]</scope>
    <source>
        <strain evidence="1 2">NRRL 12052</strain>
    </source>
</reference>
<dbReference type="OrthoDB" id="3395440at2"/>
<sequence>MSEPHVTLDPRSLNPVEEKLRGPLEDQLSSALQAATVKIRQRYAGESVDQVTSMLLEQAKEGLHPDIAAGFHPDHMQLRHVAEEIVSHAR</sequence>
<name>A0A0A6XGF8_ACTUT</name>
<organism evidence="1 2">
    <name type="scientific">Actinoplanes utahensis</name>
    <dbReference type="NCBI Taxonomy" id="1869"/>
    <lineage>
        <taxon>Bacteria</taxon>
        <taxon>Bacillati</taxon>
        <taxon>Actinomycetota</taxon>
        <taxon>Actinomycetes</taxon>
        <taxon>Micromonosporales</taxon>
        <taxon>Micromonosporaceae</taxon>
        <taxon>Actinoplanes</taxon>
    </lineage>
</organism>
<dbReference type="EMBL" id="JRTT01000001">
    <property type="protein sequence ID" value="KHD79182.1"/>
    <property type="molecule type" value="Genomic_DNA"/>
</dbReference>
<dbReference type="eggNOG" id="ENOG502ZT9Z">
    <property type="taxonomic scope" value="Bacteria"/>
</dbReference>